<sequence>MTISPIRRWLILSHGFNMDGRAASLTITDKIPHLREAGIEPVVLSAVTGVRDSHFVHEQLLPWGPAGFRFDLRHLLALKWGRGWRYRVVTGLTSLFLAPFIILERLVIGLQSQWSWTPAALYRGWKMIRQYQPELIYSTGGAYSAHWAGYWLKKLTKVRWIAEVHDPMVFPGTTPATRNLRFWARLEGMICTEADMTWWFTEQALASALKRHPQLGKRGFAILPGAEPPQVKATYQKGSRLRLGHFGSLSEVRTLRPFVEAFARFAQSCPEQAGDMEIHCYGGSIDGAGREAIQRLGIQKYFFEHGRLERDPLSGLSGRERIQQEMHRMDGLLLIHGHTADCAEYIPSKFYDYLWADRPVIGLVHLNPQLMDLIEKHGGYAIEVDQSGALEALLGRLQRDWAEDRMPRSTLPPLGTRQAVDLILQRNAETGGSAMKFRQDGLLM</sequence>
<evidence type="ECO:0008006" key="2">
    <source>
        <dbReference type="Google" id="ProtNLM"/>
    </source>
</evidence>
<dbReference type="SUPFAM" id="SSF53756">
    <property type="entry name" value="UDP-Glycosyltransferase/glycogen phosphorylase"/>
    <property type="match status" value="1"/>
</dbReference>
<dbReference type="AlphaFoldDB" id="A0A3P3ZSB2"/>
<protein>
    <recommendedName>
        <fullName evidence="2">Glycosyltransferase subfamily 4-like N-terminal domain-containing protein</fullName>
    </recommendedName>
</protein>
<organism evidence="1">
    <name type="scientific">mine drainage metagenome</name>
    <dbReference type="NCBI Taxonomy" id="410659"/>
    <lineage>
        <taxon>unclassified sequences</taxon>
        <taxon>metagenomes</taxon>
        <taxon>ecological metagenomes</taxon>
    </lineage>
</organism>
<proteinExistence type="predicted"/>
<accession>A0A3P3ZSB2</accession>
<gene>
    <name evidence="1" type="ORF">CARN8_7170009</name>
</gene>
<name>A0A3P3ZSB2_9ZZZZ</name>
<evidence type="ECO:0000313" key="1">
    <source>
        <dbReference type="EMBL" id="VAY89604.1"/>
    </source>
</evidence>
<reference evidence="1" key="1">
    <citation type="submission" date="2018-10" db="EMBL/GenBank/DDBJ databases">
        <authorList>
            <person name="Plewniak F."/>
        </authorList>
    </citation>
    <scope>NUCLEOTIDE SEQUENCE</scope>
</reference>
<dbReference type="EMBL" id="UOYP01000687">
    <property type="protein sequence ID" value="VAY89604.1"/>
    <property type="molecule type" value="Genomic_DNA"/>
</dbReference>